<comment type="subcellular location">
    <subcellularLocation>
        <location evidence="1">Nucleus</location>
    </subcellularLocation>
</comment>
<evidence type="ECO:0000256" key="3">
    <source>
        <dbReference type="ARBA" id="ARBA00023163"/>
    </source>
</evidence>
<evidence type="ECO:0000256" key="4">
    <source>
        <dbReference type="ARBA" id="ARBA00023242"/>
    </source>
</evidence>
<organism evidence="7 8">
    <name type="scientific">Vicia faba</name>
    <name type="common">Broad bean</name>
    <name type="synonym">Faba vulgaris</name>
    <dbReference type="NCBI Taxonomy" id="3906"/>
    <lineage>
        <taxon>Eukaryota</taxon>
        <taxon>Viridiplantae</taxon>
        <taxon>Streptophyta</taxon>
        <taxon>Embryophyta</taxon>
        <taxon>Tracheophyta</taxon>
        <taxon>Spermatophyta</taxon>
        <taxon>Magnoliopsida</taxon>
        <taxon>eudicotyledons</taxon>
        <taxon>Gunneridae</taxon>
        <taxon>Pentapetalae</taxon>
        <taxon>rosids</taxon>
        <taxon>fabids</taxon>
        <taxon>Fabales</taxon>
        <taxon>Fabaceae</taxon>
        <taxon>Papilionoideae</taxon>
        <taxon>50 kb inversion clade</taxon>
        <taxon>NPAAA clade</taxon>
        <taxon>Hologalegina</taxon>
        <taxon>IRL clade</taxon>
        <taxon>Fabeae</taxon>
        <taxon>Vicia</taxon>
    </lineage>
</organism>
<sequence length="309" mass="35080">MEDAWETWISSMETDGHSLDEDMFDIENVQQPSFSFEGFNNANPSIHENLINKSKNSNCLISSQQTPSQYLLSFENSSVEPSPNNSAIATSSSIMNPKTTTLNQNESSELPKLVNKTTKKRRSASEIQDHIIAERKRRQVIAERFIALSATIPGLKKTDKLYILEEAINYVKQLKEKIKELDNQNKMKNKDSEMLIKKSQACTKEDDIDYSKKKLPNVKARVIDKEIMIGIHCEKQENIVVKIMGLLQNLHLSLASSSVLPFGNSTLKVTIIAQMNDKYCMNVTDLVKNLRHDLLDSRDNQNNISEKTT</sequence>
<keyword evidence="5" id="KW-0175">Coiled coil</keyword>
<feature type="coiled-coil region" evidence="5">
    <location>
        <begin position="164"/>
        <end position="191"/>
    </location>
</feature>
<accession>A0AAV1A8J2</accession>
<gene>
    <name evidence="7" type="ORF">VFH_IV005520</name>
</gene>
<dbReference type="AlphaFoldDB" id="A0AAV1A8J2"/>
<evidence type="ECO:0000313" key="8">
    <source>
        <dbReference type="Proteomes" id="UP001157006"/>
    </source>
</evidence>
<dbReference type="InterPro" id="IPR036638">
    <property type="entry name" value="HLH_DNA-bd_sf"/>
</dbReference>
<dbReference type="PANTHER" id="PTHR45959:SF2">
    <property type="entry name" value="BHLH TRANSCRIPTION FACTOR"/>
    <property type="match status" value="1"/>
</dbReference>
<dbReference type="EMBL" id="OX451739">
    <property type="protein sequence ID" value="CAI8606751.1"/>
    <property type="molecule type" value="Genomic_DNA"/>
</dbReference>
<evidence type="ECO:0000256" key="5">
    <source>
        <dbReference type="SAM" id="Coils"/>
    </source>
</evidence>
<keyword evidence="2" id="KW-0805">Transcription regulation</keyword>
<name>A0AAV1A8J2_VICFA</name>
<evidence type="ECO:0000259" key="6">
    <source>
        <dbReference type="PROSITE" id="PS50888"/>
    </source>
</evidence>
<reference evidence="7 8" key="1">
    <citation type="submission" date="2023-01" db="EMBL/GenBank/DDBJ databases">
        <authorList>
            <person name="Kreplak J."/>
        </authorList>
    </citation>
    <scope>NUCLEOTIDE SEQUENCE [LARGE SCALE GENOMIC DNA]</scope>
</reference>
<dbReference type="GO" id="GO:0046983">
    <property type="term" value="F:protein dimerization activity"/>
    <property type="evidence" value="ECO:0007669"/>
    <property type="project" value="InterPro"/>
</dbReference>
<dbReference type="InterPro" id="IPR054502">
    <property type="entry name" value="bHLH-TF_ACT-like_plant"/>
</dbReference>
<keyword evidence="8" id="KW-1185">Reference proteome</keyword>
<dbReference type="SUPFAM" id="SSF47459">
    <property type="entry name" value="HLH, helix-loop-helix DNA-binding domain"/>
    <property type="match status" value="1"/>
</dbReference>
<keyword evidence="3" id="KW-0804">Transcription</keyword>
<dbReference type="PANTHER" id="PTHR45959">
    <property type="entry name" value="BHLH TRANSCRIPTION FACTOR"/>
    <property type="match status" value="1"/>
</dbReference>
<dbReference type="InterPro" id="IPR052610">
    <property type="entry name" value="bHLH_transcription_regulator"/>
</dbReference>
<dbReference type="GO" id="GO:0080090">
    <property type="term" value="P:regulation of primary metabolic process"/>
    <property type="evidence" value="ECO:0007669"/>
    <property type="project" value="UniProtKB-ARBA"/>
</dbReference>
<proteinExistence type="predicted"/>
<protein>
    <recommendedName>
        <fullName evidence="6">BHLH domain-containing protein</fullName>
    </recommendedName>
</protein>
<dbReference type="Pfam" id="PF00010">
    <property type="entry name" value="HLH"/>
    <property type="match status" value="1"/>
</dbReference>
<dbReference type="InterPro" id="IPR011598">
    <property type="entry name" value="bHLH_dom"/>
</dbReference>
<keyword evidence="4" id="KW-0539">Nucleus</keyword>
<dbReference type="Pfam" id="PF22754">
    <property type="entry name" value="bHLH-TF_ACT-like_plant"/>
    <property type="match status" value="1"/>
</dbReference>
<dbReference type="Gene3D" id="4.10.280.10">
    <property type="entry name" value="Helix-loop-helix DNA-binding domain"/>
    <property type="match status" value="1"/>
</dbReference>
<evidence type="ECO:0000256" key="2">
    <source>
        <dbReference type="ARBA" id="ARBA00023015"/>
    </source>
</evidence>
<feature type="domain" description="BHLH" evidence="6">
    <location>
        <begin position="125"/>
        <end position="174"/>
    </location>
</feature>
<dbReference type="Proteomes" id="UP001157006">
    <property type="component" value="Chromosome 4"/>
</dbReference>
<dbReference type="SMART" id="SM00353">
    <property type="entry name" value="HLH"/>
    <property type="match status" value="1"/>
</dbReference>
<evidence type="ECO:0000313" key="7">
    <source>
        <dbReference type="EMBL" id="CAI8606751.1"/>
    </source>
</evidence>
<dbReference type="PROSITE" id="PS50888">
    <property type="entry name" value="BHLH"/>
    <property type="match status" value="1"/>
</dbReference>
<evidence type="ECO:0000256" key="1">
    <source>
        <dbReference type="ARBA" id="ARBA00004123"/>
    </source>
</evidence>
<dbReference type="GO" id="GO:0005634">
    <property type="term" value="C:nucleus"/>
    <property type="evidence" value="ECO:0007669"/>
    <property type="project" value="UniProtKB-SubCell"/>
</dbReference>